<dbReference type="GO" id="GO:0055085">
    <property type="term" value="P:transmembrane transport"/>
    <property type="evidence" value="ECO:0007669"/>
    <property type="project" value="TreeGrafter"/>
</dbReference>
<dbReference type="PANTHER" id="PTHR36920">
    <property type="match status" value="1"/>
</dbReference>
<dbReference type="PATRIC" id="fig|1031711.3.peg.2785"/>
<dbReference type="Pfam" id="PF03922">
    <property type="entry name" value="OmpW"/>
    <property type="match status" value="1"/>
</dbReference>
<dbReference type="AlphaFoldDB" id="F6G422"/>
<evidence type="ECO:0000313" key="4">
    <source>
        <dbReference type="Proteomes" id="UP000007953"/>
    </source>
</evidence>
<dbReference type="Proteomes" id="UP000007953">
    <property type="component" value="Chromosome"/>
</dbReference>
<dbReference type="PANTHER" id="PTHR36920:SF1">
    <property type="entry name" value="OUTER MEMBRANE PROTEIN W"/>
    <property type="match status" value="1"/>
</dbReference>
<accession>F6G422</accession>
<reference evidence="3 4" key="1">
    <citation type="journal article" date="2011" name="J. Bacteriol.">
        <title>Complete genome sequence of the plant pathogen Ralstonia solanacearum strain Po82.</title>
        <authorList>
            <person name="Xu J."/>
            <person name="Zheng H.J."/>
            <person name="Liu L."/>
            <person name="Pan Z.C."/>
            <person name="Prior P."/>
            <person name="Tang B."/>
            <person name="Xu J.S."/>
            <person name="Zhang H."/>
            <person name="Tian Q."/>
            <person name="Zhang L.Q."/>
            <person name="Feng J."/>
        </authorList>
    </citation>
    <scope>NUCLEOTIDE SEQUENCE [LARGE SCALE GENOMIC DNA]</scope>
    <source>
        <strain evidence="3 4">Po82</strain>
    </source>
</reference>
<dbReference type="Gene3D" id="2.40.160.20">
    <property type="match status" value="1"/>
</dbReference>
<evidence type="ECO:0000256" key="1">
    <source>
        <dbReference type="ARBA" id="ARBA00004442"/>
    </source>
</evidence>
<dbReference type="HOGENOM" id="CLU_042505_5_1_4"/>
<dbReference type="GO" id="GO:0009279">
    <property type="term" value="C:cell outer membrane"/>
    <property type="evidence" value="ECO:0007669"/>
    <property type="project" value="UniProtKB-SubCell"/>
</dbReference>
<dbReference type="InterPro" id="IPR011250">
    <property type="entry name" value="OMP/PagP_B-barrel"/>
</dbReference>
<comment type="subcellular location">
    <subcellularLocation>
        <location evidence="1">Cell outer membrane</location>
    </subcellularLocation>
</comment>
<dbReference type="KEGG" id="rsn:RSPO_c02854"/>
<dbReference type="InterPro" id="IPR005618">
    <property type="entry name" value="OMPW"/>
</dbReference>
<proteinExistence type="predicted"/>
<feature type="region of interest" description="Disordered" evidence="2">
    <location>
        <begin position="1"/>
        <end position="20"/>
    </location>
</feature>
<organism evidence="3 4">
    <name type="scientific">Ralstonia solanacearum (strain Po82)</name>
    <dbReference type="NCBI Taxonomy" id="1031711"/>
    <lineage>
        <taxon>Bacteria</taxon>
        <taxon>Pseudomonadati</taxon>
        <taxon>Pseudomonadota</taxon>
        <taxon>Betaproteobacteria</taxon>
        <taxon>Burkholderiales</taxon>
        <taxon>Burkholderiaceae</taxon>
        <taxon>Ralstonia</taxon>
        <taxon>Ralstonia solanacearum species complex</taxon>
    </lineage>
</organism>
<sequence length="324" mass="34653">MLRQQNRHDAGDITTTSERHHHMIRNTRRFAAAFACAASCALAAPLAHAQATAETAASINGSGGSGGGLSSFMDDYVWGRNIMAVGWFHIRPLDSATPLTTSTSSLGLGTWQSPGTDVRVSNADTLSLTFTHFFDDNWAGTFVGGVPPKFNLYGTGNVIAPIPVIGPLTLINLGLPQNNPVATVREWSPAIQVEYHFGTAQSKVRPFVGVGVSYNFFTNLRLNSNFVNALQNLGQTLQLGMGQIPTGPGKVSAETSSSWTPTATVGVSYEFAKNWIATGSVSYLPLKTTSTITIRSQQGQVLATNKTDIKVDPIVFGLNLGYRF</sequence>
<name>F6G422_RALS8</name>
<gene>
    <name evidence="3" type="ordered locus">RSPO_c02854</name>
</gene>
<dbReference type="eggNOG" id="COG3047">
    <property type="taxonomic scope" value="Bacteria"/>
</dbReference>
<dbReference type="EMBL" id="CP002819">
    <property type="protein sequence ID" value="AEG70146.1"/>
    <property type="molecule type" value="Genomic_DNA"/>
</dbReference>
<dbReference type="SUPFAM" id="SSF56925">
    <property type="entry name" value="OMPA-like"/>
    <property type="match status" value="1"/>
</dbReference>
<feature type="compositionally biased region" description="Basic and acidic residues" evidence="2">
    <location>
        <begin position="1"/>
        <end position="11"/>
    </location>
</feature>
<protein>
    <submittedName>
        <fullName evidence="3">Outer membrane protein w</fullName>
    </submittedName>
</protein>
<evidence type="ECO:0000256" key="2">
    <source>
        <dbReference type="SAM" id="MobiDB-lite"/>
    </source>
</evidence>
<evidence type="ECO:0000313" key="3">
    <source>
        <dbReference type="EMBL" id="AEG70146.1"/>
    </source>
</evidence>